<accession>A0A6L2JEC1</accession>
<comment type="caution">
    <text evidence="1">The sequence shown here is derived from an EMBL/GenBank/DDBJ whole genome shotgun (WGS) entry which is preliminary data.</text>
</comment>
<sequence length="220" mass="25289">MGKEEGTRQIGGQQHMEDSLNLNFPNLVKLMLVSIHLFDNALNWHKQFMTRNGDNATWQMYEVGIKERFDLVHEDPMIELKILKQPTKLTDVYSLAKMQEATLVVSKNKYSPILSTPKTTTVIPYVAKSGGYKPKINTLALPSTTQTMRTNRPRKPLIRQEMEEKMAKHMCFHCDQRYSPGHKCSGQMYYLEIFACDELIEDEDCELTKQGVLGGEENMP</sequence>
<protein>
    <recommendedName>
        <fullName evidence="2">Retrotransposon gag domain-containing protein</fullName>
    </recommendedName>
</protein>
<evidence type="ECO:0000313" key="1">
    <source>
        <dbReference type="EMBL" id="GEU34054.1"/>
    </source>
</evidence>
<reference evidence="1" key="1">
    <citation type="journal article" date="2019" name="Sci. Rep.">
        <title>Draft genome of Tanacetum cinerariifolium, the natural source of mosquito coil.</title>
        <authorList>
            <person name="Yamashiro T."/>
            <person name="Shiraishi A."/>
            <person name="Satake H."/>
            <person name="Nakayama K."/>
        </authorList>
    </citation>
    <scope>NUCLEOTIDE SEQUENCE</scope>
</reference>
<organism evidence="1">
    <name type="scientific">Tanacetum cinerariifolium</name>
    <name type="common">Dalmatian daisy</name>
    <name type="synonym">Chrysanthemum cinerariifolium</name>
    <dbReference type="NCBI Taxonomy" id="118510"/>
    <lineage>
        <taxon>Eukaryota</taxon>
        <taxon>Viridiplantae</taxon>
        <taxon>Streptophyta</taxon>
        <taxon>Embryophyta</taxon>
        <taxon>Tracheophyta</taxon>
        <taxon>Spermatophyta</taxon>
        <taxon>Magnoliopsida</taxon>
        <taxon>eudicotyledons</taxon>
        <taxon>Gunneridae</taxon>
        <taxon>Pentapetalae</taxon>
        <taxon>asterids</taxon>
        <taxon>campanulids</taxon>
        <taxon>Asterales</taxon>
        <taxon>Asteraceae</taxon>
        <taxon>Asteroideae</taxon>
        <taxon>Anthemideae</taxon>
        <taxon>Anthemidinae</taxon>
        <taxon>Tanacetum</taxon>
    </lineage>
</organism>
<proteinExistence type="predicted"/>
<gene>
    <name evidence="1" type="ORF">Tci_006032</name>
</gene>
<evidence type="ECO:0008006" key="2">
    <source>
        <dbReference type="Google" id="ProtNLM"/>
    </source>
</evidence>
<dbReference type="AlphaFoldDB" id="A0A6L2JEC1"/>
<name>A0A6L2JEC1_TANCI</name>
<dbReference type="EMBL" id="BKCJ010000533">
    <property type="protein sequence ID" value="GEU34054.1"/>
    <property type="molecule type" value="Genomic_DNA"/>
</dbReference>